<proteinExistence type="predicted"/>
<accession>A0A1I7YR90</accession>
<organism evidence="2 3">
    <name type="scientific">Steinernema glaseri</name>
    <dbReference type="NCBI Taxonomy" id="37863"/>
    <lineage>
        <taxon>Eukaryota</taxon>
        <taxon>Metazoa</taxon>
        <taxon>Ecdysozoa</taxon>
        <taxon>Nematoda</taxon>
        <taxon>Chromadorea</taxon>
        <taxon>Rhabditida</taxon>
        <taxon>Tylenchina</taxon>
        <taxon>Panagrolaimomorpha</taxon>
        <taxon>Strongyloidoidea</taxon>
        <taxon>Steinernematidae</taxon>
        <taxon>Steinernema</taxon>
    </lineage>
</organism>
<keyword evidence="2" id="KW-1185">Reference proteome</keyword>
<reference evidence="3" key="1">
    <citation type="submission" date="2016-11" db="UniProtKB">
        <authorList>
            <consortium name="WormBaseParasite"/>
        </authorList>
    </citation>
    <scope>IDENTIFICATION</scope>
</reference>
<evidence type="ECO:0000313" key="3">
    <source>
        <dbReference type="WBParaSite" id="L893_g18898.t1"/>
    </source>
</evidence>
<protein>
    <submittedName>
        <fullName evidence="3">Phlebovirus_G2 domain-containing protein</fullName>
    </submittedName>
</protein>
<evidence type="ECO:0000313" key="2">
    <source>
        <dbReference type="Proteomes" id="UP000095287"/>
    </source>
</evidence>
<dbReference type="WBParaSite" id="L893_g18898.t1">
    <property type="protein sequence ID" value="L893_g18898.t1"/>
    <property type="gene ID" value="L893_g18898"/>
</dbReference>
<dbReference type="AlphaFoldDB" id="A0A1I7YR90"/>
<dbReference type="Proteomes" id="UP000095287">
    <property type="component" value="Unplaced"/>
</dbReference>
<dbReference type="Pfam" id="PF07245">
    <property type="entry name" value="Phlebovirus_G2"/>
    <property type="match status" value="1"/>
</dbReference>
<dbReference type="InterPro" id="IPR009878">
    <property type="entry name" value="Phlebovirus_G2_fusion"/>
</dbReference>
<feature type="domain" description="Phlebovirus glycoprotein G2 fusion" evidence="1">
    <location>
        <begin position="3"/>
        <end position="140"/>
    </location>
</feature>
<evidence type="ECO:0000259" key="1">
    <source>
        <dbReference type="Pfam" id="PF07245"/>
    </source>
</evidence>
<name>A0A1I7YR90_9BILA</name>
<sequence>MATCTPSDAFFTRPITIRTAAVKRCPGMGSCVGETCALTKADTQVAELTAYNTLTGATRCEEACSCITCGCLSCQGACLFYRTKSVKTRTTGIPMDYTVHPIGGAQVTVKLTTSSTDETFRVRLAPGETATKRNLTITLMKQDSAVALQPVVRDGRSTHSNLGRIRSVRRKALHVPG</sequence>